<dbReference type="PROSITE" id="PS51257">
    <property type="entry name" value="PROKAR_LIPOPROTEIN"/>
    <property type="match status" value="1"/>
</dbReference>
<dbReference type="CDD" id="cd13624">
    <property type="entry name" value="PBP2_Arg_Lys_His"/>
    <property type="match status" value="1"/>
</dbReference>
<dbReference type="InterPro" id="IPR001638">
    <property type="entry name" value="Solute-binding_3/MltF_N"/>
</dbReference>
<evidence type="ECO:0000256" key="1">
    <source>
        <dbReference type="ARBA" id="ARBA00022729"/>
    </source>
</evidence>
<feature type="signal peptide" evidence="3">
    <location>
        <begin position="1"/>
        <end position="22"/>
    </location>
</feature>
<proteinExistence type="predicted"/>
<evidence type="ECO:0000256" key="3">
    <source>
        <dbReference type="SAM" id="SignalP"/>
    </source>
</evidence>
<name>A0A9W5YAW0_9FIRM</name>
<keyword evidence="1 3" id="KW-0732">Signal</keyword>
<evidence type="ECO:0000259" key="4">
    <source>
        <dbReference type="SMART" id="SM00062"/>
    </source>
</evidence>
<dbReference type="SMART" id="SM00062">
    <property type="entry name" value="PBPb"/>
    <property type="match status" value="1"/>
</dbReference>
<dbReference type="EMBL" id="BRLB01000003">
    <property type="protein sequence ID" value="GKX29126.1"/>
    <property type="molecule type" value="Genomic_DNA"/>
</dbReference>
<keyword evidence="6" id="KW-1185">Reference proteome</keyword>
<feature type="chain" id="PRO_5040847062" evidence="3">
    <location>
        <begin position="23"/>
        <end position="287"/>
    </location>
</feature>
<evidence type="ECO:0000256" key="2">
    <source>
        <dbReference type="SAM" id="MobiDB-lite"/>
    </source>
</evidence>
<dbReference type="Pfam" id="PF00497">
    <property type="entry name" value="SBP_bac_3"/>
    <property type="match status" value="1"/>
</dbReference>
<evidence type="ECO:0000313" key="6">
    <source>
        <dbReference type="Proteomes" id="UP001144256"/>
    </source>
</evidence>
<comment type="caution">
    <text evidence="5">The sequence shown here is derived from an EMBL/GenBank/DDBJ whole genome shotgun (WGS) entry which is preliminary data.</text>
</comment>
<reference evidence="5" key="1">
    <citation type="submission" date="2022-06" db="EMBL/GenBank/DDBJ databases">
        <title>Vallitalea longa sp. nov., an anaerobic bacterium isolated from marine sediment.</title>
        <authorList>
            <person name="Hirano S."/>
            <person name="Terahara T."/>
            <person name="Mori K."/>
            <person name="Hamada M."/>
            <person name="Matsumoto R."/>
            <person name="Kobayashi T."/>
        </authorList>
    </citation>
    <scope>NUCLEOTIDE SEQUENCE</scope>
    <source>
        <strain evidence="5">SH18-1</strain>
    </source>
</reference>
<dbReference type="PANTHER" id="PTHR35936">
    <property type="entry name" value="MEMBRANE-BOUND LYTIC MUREIN TRANSGLYCOSYLASE F"/>
    <property type="match status" value="1"/>
</dbReference>
<gene>
    <name evidence="5" type="ORF">SH1V18_16060</name>
</gene>
<sequence>MKKKIISISLLLILALSMTLFAGCGKKDTNTTADNEGVQKETENTGDTDTTDKADNTETKDVIVMGTNAEFPPFESVEGGEYVGFDIDISKKIAEKLGMELKVENMQFSSLVAALQTKKVDFVAAGMTYTEEKAKEVNFSDNYFTTTQVIIVKKDNDTIKSKEDLVGKKIGVQAGTTGEEESRKIEDATVESYDAGYAAVMNLTNGNIDAVVIDQKPAERFVANNDKIMILEEELTTESYAIAVNKDNEELLNTINEVFKELHENGEYDVLYNKYFGEEEVDSTEAE</sequence>
<dbReference type="AlphaFoldDB" id="A0A9W5YAW0"/>
<evidence type="ECO:0000313" key="5">
    <source>
        <dbReference type="EMBL" id="GKX29126.1"/>
    </source>
</evidence>
<dbReference type="Gene3D" id="3.40.190.10">
    <property type="entry name" value="Periplasmic binding protein-like II"/>
    <property type="match status" value="2"/>
</dbReference>
<dbReference type="Proteomes" id="UP001144256">
    <property type="component" value="Unassembled WGS sequence"/>
</dbReference>
<protein>
    <submittedName>
        <fullName evidence="5">Basic amino acid ABC transporter substrate-binding protein</fullName>
    </submittedName>
</protein>
<organism evidence="5 6">
    <name type="scientific">Vallitalea longa</name>
    <dbReference type="NCBI Taxonomy" id="2936439"/>
    <lineage>
        <taxon>Bacteria</taxon>
        <taxon>Bacillati</taxon>
        <taxon>Bacillota</taxon>
        <taxon>Clostridia</taxon>
        <taxon>Lachnospirales</taxon>
        <taxon>Vallitaleaceae</taxon>
        <taxon>Vallitalea</taxon>
    </lineage>
</organism>
<dbReference type="SUPFAM" id="SSF53850">
    <property type="entry name" value="Periplasmic binding protein-like II"/>
    <property type="match status" value="1"/>
</dbReference>
<dbReference type="PANTHER" id="PTHR35936:SF17">
    <property type="entry name" value="ARGININE-BINDING EXTRACELLULAR PROTEIN ARTP"/>
    <property type="match status" value="1"/>
</dbReference>
<feature type="domain" description="Solute-binding protein family 3/N-terminal" evidence="4">
    <location>
        <begin position="62"/>
        <end position="279"/>
    </location>
</feature>
<accession>A0A9W5YAW0</accession>
<feature type="region of interest" description="Disordered" evidence="2">
    <location>
        <begin position="31"/>
        <end position="57"/>
    </location>
</feature>
<dbReference type="RefSeq" id="WP_281814342.1">
    <property type="nucleotide sequence ID" value="NZ_BRLB01000003.1"/>
</dbReference>